<evidence type="ECO:0000256" key="10">
    <source>
        <dbReference type="SAM" id="SignalP"/>
    </source>
</evidence>
<name>A0A512T4X2_9MICO</name>
<organism evidence="12 13">
    <name type="scientific">Knoellia locipacati</name>
    <dbReference type="NCBI Taxonomy" id="882824"/>
    <lineage>
        <taxon>Bacteria</taxon>
        <taxon>Bacillati</taxon>
        <taxon>Actinomycetota</taxon>
        <taxon>Actinomycetes</taxon>
        <taxon>Micrococcales</taxon>
        <taxon>Intrasporangiaceae</taxon>
        <taxon>Knoellia</taxon>
    </lineage>
</organism>
<keyword evidence="7 12" id="KW-0482">Metalloprotease</keyword>
<evidence type="ECO:0000256" key="5">
    <source>
        <dbReference type="ARBA" id="ARBA00022801"/>
    </source>
</evidence>
<proteinExistence type="inferred from homology"/>
<gene>
    <name evidence="12" type="ORF">KLO01_33110</name>
</gene>
<feature type="signal peptide" evidence="10">
    <location>
        <begin position="1"/>
        <end position="31"/>
    </location>
</feature>
<dbReference type="SUPFAM" id="SSF55486">
    <property type="entry name" value="Metalloproteases ('zincins'), catalytic domain"/>
    <property type="match status" value="1"/>
</dbReference>
<evidence type="ECO:0000256" key="2">
    <source>
        <dbReference type="ARBA" id="ARBA00022670"/>
    </source>
</evidence>
<keyword evidence="2 12" id="KW-0645">Protease</keyword>
<comment type="similarity">
    <text evidence="1">Belongs to the peptidase M43B family.</text>
</comment>
<dbReference type="OrthoDB" id="6278496at2"/>
<protein>
    <submittedName>
        <fullName evidence="12">Zinc metalloprotease</fullName>
    </submittedName>
</protein>
<dbReference type="GO" id="GO:0008237">
    <property type="term" value="F:metallopeptidase activity"/>
    <property type="evidence" value="ECO:0007669"/>
    <property type="project" value="UniProtKB-KW"/>
</dbReference>
<feature type="domain" description="Peptidase M43 pregnancy-associated plasma-A" evidence="11">
    <location>
        <begin position="200"/>
        <end position="315"/>
    </location>
</feature>
<keyword evidence="6" id="KW-0862">Zinc</keyword>
<dbReference type="CDD" id="cd04275">
    <property type="entry name" value="ZnMc_pappalysin_like"/>
    <property type="match status" value="1"/>
</dbReference>
<dbReference type="InterPro" id="IPR008754">
    <property type="entry name" value="Peptidase_M43"/>
</dbReference>
<evidence type="ECO:0000256" key="1">
    <source>
        <dbReference type="ARBA" id="ARBA00008721"/>
    </source>
</evidence>
<evidence type="ECO:0000256" key="6">
    <source>
        <dbReference type="ARBA" id="ARBA00022833"/>
    </source>
</evidence>
<dbReference type="Gene3D" id="3.40.390.10">
    <property type="entry name" value="Collagenase (Catalytic Domain)"/>
    <property type="match status" value="1"/>
</dbReference>
<keyword evidence="13" id="KW-1185">Reference proteome</keyword>
<dbReference type="PANTHER" id="PTHR47466">
    <property type="match status" value="1"/>
</dbReference>
<feature type="region of interest" description="Disordered" evidence="9">
    <location>
        <begin position="51"/>
        <end position="71"/>
    </location>
</feature>
<dbReference type="InterPro" id="IPR024079">
    <property type="entry name" value="MetalloPept_cat_dom_sf"/>
</dbReference>
<keyword evidence="8" id="KW-1015">Disulfide bond</keyword>
<dbReference type="AlphaFoldDB" id="A0A512T4X2"/>
<dbReference type="EMBL" id="BKBA01000015">
    <property type="protein sequence ID" value="GEQ15264.1"/>
    <property type="molecule type" value="Genomic_DNA"/>
</dbReference>
<dbReference type="GO" id="GO:0006508">
    <property type="term" value="P:proteolysis"/>
    <property type="evidence" value="ECO:0007669"/>
    <property type="project" value="UniProtKB-KW"/>
</dbReference>
<evidence type="ECO:0000313" key="13">
    <source>
        <dbReference type="Proteomes" id="UP000321793"/>
    </source>
</evidence>
<evidence type="ECO:0000256" key="3">
    <source>
        <dbReference type="ARBA" id="ARBA00022723"/>
    </source>
</evidence>
<evidence type="ECO:0000259" key="11">
    <source>
        <dbReference type="Pfam" id="PF05572"/>
    </source>
</evidence>
<evidence type="ECO:0000313" key="12">
    <source>
        <dbReference type="EMBL" id="GEQ15264.1"/>
    </source>
</evidence>
<keyword evidence="4 10" id="KW-0732">Signal</keyword>
<dbReference type="Proteomes" id="UP000321793">
    <property type="component" value="Unassembled WGS sequence"/>
</dbReference>
<dbReference type="PANTHER" id="PTHR47466:SF1">
    <property type="entry name" value="METALLOPROTEASE MEP1 (AFU_ORTHOLOGUE AFUA_1G07730)-RELATED"/>
    <property type="match status" value="1"/>
</dbReference>
<evidence type="ECO:0000256" key="4">
    <source>
        <dbReference type="ARBA" id="ARBA00022729"/>
    </source>
</evidence>
<comment type="caution">
    <text evidence="12">The sequence shown here is derived from an EMBL/GenBank/DDBJ whole genome shotgun (WGS) entry which is preliminary data.</text>
</comment>
<accession>A0A512T4X2</accession>
<evidence type="ECO:0000256" key="7">
    <source>
        <dbReference type="ARBA" id="ARBA00023049"/>
    </source>
</evidence>
<keyword evidence="3" id="KW-0479">Metal-binding</keyword>
<keyword evidence="5" id="KW-0378">Hydrolase</keyword>
<sequence>MSVRPVRPLAILAATVLTAAGLGFGASSASAVTMAGDRSVAAECATDAASDSVVAGRSPRAKDPHDVSPAQARAMEAQLDKALADKGMSRTSSGQARKPGGGAAFAATTIKVNWHTITDGTKGTLSASEINSQISVLNNAYAGTGFSFVLNSTTTTNNATWYNGLDHGSSAERAMKTALRTGTKADLNIYTADLAGGLLGWATFPKKTLDTMDGVVILDESLPGGTAAPYNLGDTATHEVGHWLNLYHTFQGGCSDTAGDYVSDTPAEASPASGCPTGRDTCTLPGLDPIKNFMDYTTDVCMDHFSTGQKSRMQSAWVAYRG</sequence>
<reference evidence="12 13" key="1">
    <citation type="submission" date="2019-07" db="EMBL/GenBank/DDBJ databases">
        <title>Whole genome shotgun sequence of Knoellia locipacati NBRC 109775.</title>
        <authorList>
            <person name="Hosoyama A."/>
            <person name="Uohara A."/>
            <person name="Ohji S."/>
            <person name="Ichikawa N."/>
        </authorList>
    </citation>
    <scope>NUCLEOTIDE SEQUENCE [LARGE SCALE GENOMIC DNA]</scope>
    <source>
        <strain evidence="12 13">NBRC 109775</strain>
    </source>
</reference>
<dbReference type="GO" id="GO:0046872">
    <property type="term" value="F:metal ion binding"/>
    <property type="evidence" value="ECO:0007669"/>
    <property type="project" value="UniProtKB-KW"/>
</dbReference>
<evidence type="ECO:0000256" key="8">
    <source>
        <dbReference type="ARBA" id="ARBA00023157"/>
    </source>
</evidence>
<dbReference type="Pfam" id="PF05572">
    <property type="entry name" value="Peptidase_M43"/>
    <property type="match status" value="1"/>
</dbReference>
<evidence type="ECO:0000256" key="9">
    <source>
        <dbReference type="SAM" id="MobiDB-lite"/>
    </source>
</evidence>
<dbReference type="RefSeq" id="WP_147067192.1">
    <property type="nucleotide sequence ID" value="NZ_BAABDN010000003.1"/>
</dbReference>
<feature type="chain" id="PRO_5021894643" evidence="10">
    <location>
        <begin position="32"/>
        <end position="322"/>
    </location>
</feature>